<dbReference type="PANTHER" id="PTHR43531">
    <property type="entry name" value="PROTEIN ICFG"/>
    <property type="match status" value="1"/>
</dbReference>
<dbReference type="SUPFAM" id="SSF58104">
    <property type="entry name" value="Methyl-accepting chemotaxis protein (MCP) signaling domain"/>
    <property type="match status" value="1"/>
</dbReference>
<accession>A0A9J6ZRF1</accession>
<comment type="similarity">
    <text evidence="2">Belongs to the methyl-accepting chemotaxis (MCP) protein family.</text>
</comment>
<dbReference type="Proteomes" id="UP001056426">
    <property type="component" value="Chromosome"/>
</dbReference>
<dbReference type="PROSITE" id="PS50885">
    <property type="entry name" value="HAMP"/>
    <property type="match status" value="1"/>
</dbReference>
<evidence type="ECO:0000313" key="4">
    <source>
        <dbReference type="EMBL" id="URW80532.1"/>
    </source>
</evidence>
<dbReference type="EMBL" id="CP098400">
    <property type="protein sequence ID" value="URW80532.1"/>
    <property type="molecule type" value="Genomic_DNA"/>
</dbReference>
<reference evidence="4" key="2">
    <citation type="submission" date="2022-06" db="EMBL/GenBank/DDBJ databases">
        <title>Xiashengella guii gen. nov. sp. nov., a bacterium isolated form anaerobic digestion tank.</title>
        <authorList>
            <person name="Huang H."/>
        </authorList>
    </citation>
    <scope>NUCLEOTIDE SEQUENCE</scope>
    <source>
        <strain evidence="4">Ai-910</strain>
    </source>
</reference>
<name>A0A9J6ZRF1_9BACT</name>
<reference evidence="4" key="1">
    <citation type="submission" date="2022-05" db="EMBL/GenBank/DDBJ databases">
        <authorList>
            <person name="Sun X."/>
        </authorList>
    </citation>
    <scope>NUCLEOTIDE SEQUENCE</scope>
    <source>
        <strain evidence="4">Ai-910</strain>
    </source>
</reference>
<keyword evidence="1" id="KW-0145">Chemotaxis</keyword>
<proteinExistence type="inferred from homology"/>
<dbReference type="InterPro" id="IPR051310">
    <property type="entry name" value="MCP_chemotaxis"/>
</dbReference>
<dbReference type="Gene3D" id="1.10.287.950">
    <property type="entry name" value="Methyl-accepting chemotaxis protein"/>
    <property type="match status" value="1"/>
</dbReference>
<sequence length="193" mass="20826">MINYFVTKSIYNGIARTISYTREIAEGNLNACIDMDQEDEIGTLTKAIEAMVSKLREVVRSIGMGSDEIAAASQQVSAGSLQISKGANEQAVSAEEIAGISRSTIAATAETDKILHELIPDVIKTIDLVKEIAAASSEQKAGVEQVNNAIHLLNNIIQENAASAEELATGAEELANQSDQLRLMISYFRHEME</sequence>
<dbReference type="Pfam" id="PF00672">
    <property type="entry name" value="HAMP"/>
    <property type="match status" value="1"/>
</dbReference>
<evidence type="ECO:0000256" key="2">
    <source>
        <dbReference type="ARBA" id="ARBA00029447"/>
    </source>
</evidence>
<protein>
    <submittedName>
        <fullName evidence="4">HAMP domain-containing protein</fullName>
    </submittedName>
</protein>
<dbReference type="GO" id="GO:0006935">
    <property type="term" value="P:chemotaxis"/>
    <property type="evidence" value="ECO:0007669"/>
    <property type="project" value="UniProtKB-KW"/>
</dbReference>
<dbReference type="InterPro" id="IPR003660">
    <property type="entry name" value="HAMP_dom"/>
</dbReference>
<dbReference type="PANTHER" id="PTHR43531:SF11">
    <property type="entry name" value="METHYL-ACCEPTING CHEMOTAXIS PROTEIN 3"/>
    <property type="match status" value="1"/>
</dbReference>
<dbReference type="RefSeq" id="WP_250724826.1">
    <property type="nucleotide sequence ID" value="NZ_CP098400.1"/>
</dbReference>
<dbReference type="CDD" id="cd06225">
    <property type="entry name" value="HAMP"/>
    <property type="match status" value="1"/>
</dbReference>
<dbReference type="Gene3D" id="6.10.340.10">
    <property type="match status" value="1"/>
</dbReference>
<evidence type="ECO:0000259" key="3">
    <source>
        <dbReference type="PROSITE" id="PS50885"/>
    </source>
</evidence>
<gene>
    <name evidence="4" type="ORF">M9189_04105</name>
</gene>
<evidence type="ECO:0000313" key="5">
    <source>
        <dbReference type="Proteomes" id="UP001056426"/>
    </source>
</evidence>
<keyword evidence="5" id="KW-1185">Reference proteome</keyword>
<feature type="domain" description="HAMP" evidence="3">
    <location>
        <begin position="8"/>
        <end position="60"/>
    </location>
</feature>
<dbReference type="GO" id="GO:0004888">
    <property type="term" value="F:transmembrane signaling receptor activity"/>
    <property type="evidence" value="ECO:0007669"/>
    <property type="project" value="TreeGrafter"/>
</dbReference>
<dbReference type="AlphaFoldDB" id="A0A9J6ZRF1"/>
<dbReference type="KEGG" id="alkq:M9189_04105"/>
<dbReference type="SMART" id="SM00304">
    <property type="entry name" value="HAMP"/>
    <property type="match status" value="1"/>
</dbReference>
<dbReference type="GO" id="GO:0007165">
    <property type="term" value="P:signal transduction"/>
    <property type="evidence" value="ECO:0007669"/>
    <property type="project" value="InterPro"/>
</dbReference>
<dbReference type="GO" id="GO:0005886">
    <property type="term" value="C:plasma membrane"/>
    <property type="evidence" value="ECO:0007669"/>
    <property type="project" value="TreeGrafter"/>
</dbReference>
<evidence type="ECO:0000256" key="1">
    <source>
        <dbReference type="ARBA" id="ARBA00022500"/>
    </source>
</evidence>
<organism evidence="4 5">
    <name type="scientific">Xiashengella succiniciproducens</name>
    <dbReference type="NCBI Taxonomy" id="2949635"/>
    <lineage>
        <taxon>Bacteria</taxon>
        <taxon>Pseudomonadati</taxon>
        <taxon>Bacteroidota</taxon>
        <taxon>Bacteroidia</taxon>
        <taxon>Marinilabiliales</taxon>
        <taxon>Marinilabiliaceae</taxon>
        <taxon>Xiashengella</taxon>
    </lineage>
</organism>